<dbReference type="SMART" id="SM00855">
    <property type="entry name" value="PGAM"/>
    <property type="match status" value="1"/>
</dbReference>
<dbReference type="InterPro" id="IPR004449">
    <property type="entry name" value="SixA"/>
</dbReference>
<gene>
    <name evidence="1" type="primary">sixA</name>
    <name evidence="1" type="ORF">CWE11_08265</name>
</gene>
<dbReference type="NCBIfam" id="TIGR00249">
    <property type="entry name" value="sixA"/>
    <property type="match status" value="1"/>
</dbReference>
<proteinExistence type="predicted"/>
<dbReference type="Gene3D" id="3.40.50.1240">
    <property type="entry name" value="Phosphoglycerate mutase-like"/>
    <property type="match status" value="1"/>
</dbReference>
<dbReference type="GO" id="GO:0101006">
    <property type="term" value="F:protein histidine phosphatase activity"/>
    <property type="evidence" value="ECO:0007669"/>
    <property type="project" value="InterPro"/>
</dbReference>
<dbReference type="Pfam" id="PF00300">
    <property type="entry name" value="His_Phos_1"/>
    <property type="match status" value="1"/>
</dbReference>
<dbReference type="InterPro" id="IPR013078">
    <property type="entry name" value="His_Pase_superF_clade-1"/>
</dbReference>
<dbReference type="Proteomes" id="UP000288405">
    <property type="component" value="Unassembled WGS sequence"/>
</dbReference>
<dbReference type="RefSeq" id="WP_126777150.1">
    <property type="nucleotide sequence ID" value="NZ_PIPM01000008.1"/>
</dbReference>
<evidence type="ECO:0000313" key="1">
    <source>
        <dbReference type="EMBL" id="RUO31331.1"/>
    </source>
</evidence>
<dbReference type="CDD" id="cd07067">
    <property type="entry name" value="HP_PGM_like"/>
    <property type="match status" value="1"/>
</dbReference>
<dbReference type="AlphaFoldDB" id="A0A432WEM3"/>
<dbReference type="InterPro" id="IPR029033">
    <property type="entry name" value="His_PPase_superfam"/>
</dbReference>
<dbReference type="EMBL" id="PIPM01000008">
    <property type="protein sequence ID" value="RUO31331.1"/>
    <property type="molecule type" value="Genomic_DNA"/>
</dbReference>
<comment type="caution">
    <text evidence="1">The sequence shown here is derived from an EMBL/GenBank/DDBJ whole genome shotgun (WGS) entry which is preliminary data.</text>
</comment>
<accession>A0A432WEM3</accession>
<dbReference type="SUPFAM" id="SSF53254">
    <property type="entry name" value="Phosphoglycerate mutase-like"/>
    <property type="match status" value="1"/>
</dbReference>
<reference evidence="1 2" key="1">
    <citation type="journal article" date="2011" name="Front. Microbiol.">
        <title>Genomic signatures of strain selection and enhancement in Bacillus atrophaeus var. globigii, a historical biowarfare simulant.</title>
        <authorList>
            <person name="Gibbons H.S."/>
            <person name="Broomall S.M."/>
            <person name="McNew L.A."/>
            <person name="Daligault H."/>
            <person name="Chapman C."/>
            <person name="Bruce D."/>
            <person name="Karavis M."/>
            <person name="Krepps M."/>
            <person name="McGregor P.A."/>
            <person name="Hong C."/>
            <person name="Park K.H."/>
            <person name="Akmal A."/>
            <person name="Feldman A."/>
            <person name="Lin J.S."/>
            <person name="Chang W.E."/>
            <person name="Higgs B.W."/>
            <person name="Demirev P."/>
            <person name="Lindquist J."/>
            <person name="Liem A."/>
            <person name="Fochler E."/>
            <person name="Read T.D."/>
            <person name="Tapia R."/>
            <person name="Johnson S."/>
            <person name="Bishop-Lilly K.A."/>
            <person name="Detter C."/>
            <person name="Han C."/>
            <person name="Sozhamannan S."/>
            <person name="Rosenzweig C.N."/>
            <person name="Skowronski E.W."/>
        </authorList>
    </citation>
    <scope>NUCLEOTIDE SEQUENCE [LARGE SCALE GENOMIC DNA]</scope>
    <source>
        <strain evidence="1 2">GYP-17</strain>
    </source>
</reference>
<protein>
    <submittedName>
        <fullName evidence="1">Phosphohistidine phosphatase SixA</fullName>
    </submittedName>
</protein>
<organism evidence="1 2">
    <name type="scientific">Aliidiomarina sanyensis</name>
    <dbReference type="NCBI Taxonomy" id="1249555"/>
    <lineage>
        <taxon>Bacteria</taxon>
        <taxon>Pseudomonadati</taxon>
        <taxon>Pseudomonadota</taxon>
        <taxon>Gammaproteobacteria</taxon>
        <taxon>Alteromonadales</taxon>
        <taxon>Idiomarinaceae</taxon>
        <taxon>Aliidiomarina</taxon>
    </lineage>
</organism>
<sequence length="162" mass="17845">MKLFVMRHGDALPARFERGYLQPDAERELSERGRREVEQIALWLEAHVGQIDLVITSPYVRAQQTWNAVAAHIAAEVVEVSSEITPEGDPEAFAGALLARLQIEPAATVLVVSHMPFVCYLVGYLDTSVQPPLFPTAGLAVMDVEPLAMLGKLQEMQAPPRD</sequence>
<dbReference type="OrthoDB" id="92610at2"/>
<name>A0A432WEM3_9GAMM</name>
<keyword evidence="2" id="KW-1185">Reference proteome</keyword>
<evidence type="ECO:0000313" key="2">
    <source>
        <dbReference type="Proteomes" id="UP000288405"/>
    </source>
</evidence>
<dbReference type="GO" id="GO:0005737">
    <property type="term" value="C:cytoplasm"/>
    <property type="evidence" value="ECO:0007669"/>
    <property type="project" value="InterPro"/>
</dbReference>